<proteinExistence type="predicted"/>
<evidence type="ECO:0000313" key="2">
    <source>
        <dbReference type="Proteomes" id="UP000030645"/>
    </source>
</evidence>
<protein>
    <submittedName>
        <fullName evidence="1">Uncharacterized protein</fullName>
    </submittedName>
</protein>
<reference evidence="2" key="1">
    <citation type="submission" date="2013-01" db="EMBL/GenBank/DDBJ databases">
        <title>Draft Genome Sequence of a Mulberry Tree, Morus notabilis C.K. Schneid.</title>
        <authorList>
            <person name="He N."/>
            <person name="Zhao S."/>
        </authorList>
    </citation>
    <scope>NUCLEOTIDE SEQUENCE</scope>
</reference>
<name>W9S3J2_9ROSA</name>
<organism evidence="1 2">
    <name type="scientific">Morus notabilis</name>
    <dbReference type="NCBI Taxonomy" id="981085"/>
    <lineage>
        <taxon>Eukaryota</taxon>
        <taxon>Viridiplantae</taxon>
        <taxon>Streptophyta</taxon>
        <taxon>Embryophyta</taxon>
        <taxon>Tracheophyta</taxon>
        <taxon>Spermatophyta</taxon>
        <taxon>Magnoliopsida</taxon>
        <taxon>eudicotyledons</taxon>
        <taxon>Gunneridae</taxon>
        <taxon>Pentapetalae</taxon>
        <taxon>rosids</taxon>
        <taxon>fabids</taxon>
        <taxon>Rosales</taxon>
        <taxon>Moraceae</taxon>
        <taxon>Moreae</taxon>
        <taxon>Morus</taxon>
    </lineage>
</organism>
<dbReference type="Proteomes" id="UP000030645">
    <property type="component" value="Unassembled WGS sequence"/>
</dbReference>
<accession>W9S3J2</accession>
<keyword evidence="2" id="KW-1185">Reference proteome</keyword>
<sequence>MVITISITIMIMGRKKTERTWPKEPPLPKEYLGNVVLIEQAARQRIRLGAAWEINKMIASRTKAE</sequence>
<dbReference type="EMBL" id="KE346033">
    <property type="protein sequence ID" value="EXC24721.1"/>
    <property type="molecule type" value="Genomic_DNA"/>
</dbReference>
<gene>
    <name evidence="1" type="ORF">L484_005770</name>
</gene>
<dbReference type="AlphaFoldDB" id="W9S3J2"/>
<evidence type="ECO:0000313" key="1">
    <source>
        <dbReference type="EMBL" id="EXC24721.1"/>
    </source>
</evidence>